<dbReference type="Gene3D" id="2.170.130.10">
    <property type="entry name" value="TonB-dependent receptor, plug domain"/>
    <property type="match status" value="2"/>
</dbReference>
<gene>
    <name evidence="4" type="ORF">SAMN05660226_02079</name>
</gene>
<dbReference type="PROSITE" id="PS52016">
    <property type="entry name" value="TONB_DEPENDENT_REC_3"/>
    <property type="match status" value="1"/>
</dbReference>
<keyword evidence="1" id="KW-0813">Transport</keyword>
<dbReference type="InterPro" id="IPR039426">
    <property type="entry name" value="TonB-dep_rcpt-like"/>
</dbReference>
<dbReference type="EMBL" id="FUYS01000004">
    <property type="protein sequence ID" value="SKB57238.1"/>
    <property type="molecule type" value="Genomic_DNA"/>
</dbReference>
<dbReference type="OrthoDB" id="649093at2"/>
<dbReference type="STRING" id="623280.SAMN05660226_02079"/>
<feature type="transmembrane region" description="Helical" evidence="2">
    <location>
        <begin position="86"/>
        <end position="107"/>
    </location>
</feature>
<evidence type="ECO:0000313" key="5">
    <source>
        <dbReference type="Proteomes" id="UP000190541"/>
    </source>
</evidence>
<feature type="transmembrane region" description="Helical" evidence="2">
    <location>
        <begin position="37"/>
        <end position="58"/>
    </location>
</feature>
<feature type="transmembrane region" description="Helical" evidence="2">
    <location>
        <begin position="6"/>
        <end position="25"/>
    </location>
</feature>
<reference evidence="4 5" key="1">
    <citation type="submission" date="2017-02" db="EMBL/GenBank/DDBJ databases">
        <authorList>
            <person name="Peterson S.W."/>
        </authorList>
    </citation>
    <scope>NUCLEOTIDE SEQUENCE [LARGE SCALE GENOMIC DNA]</scope>
    <source>
        <strain evidence="4 5">DSM 22899</strain>
    </source>
</reference>
<dbReference type="Proteomes" id="UP000190541">
    <property type="component" value="Unassembled WGS sequence"/>
</dbReference>
<keyword evidence="1 2" id="KW-0472">Membrane</keyword>
<protein>
    <submittedName>
        <fullName evidence="4">TonB-dependent outer membrane receptor, SusC/RagA subfamily, signature region</fullName>
    </submittedName>
</protein>
<evidence type="ECO:0000259" key="3">
    <source>
        <dbReference type="Pfam" id="PF05569"/>
    </source>
</evidence>
<dbReference type="CDD" id="cd07341">
    <property type="entry name" value="M56_BlaR1_MecR1_like"/>
    <property type="match status" value="1"/>
</dbReference>
<evidence type="ECO:0000256" key="1">
    <source>
        <dbReference type="PROSITE-ProRule" id="PRU01360"/>
    </source>
</evidence>
<dbReference type="InterPro" id="IPR052173">
    <property type="entry name" value="Beta-lactam_resp_regulator"/>
</dbReference>
<proteinExistence type="inferred from homology"/>
<dbReference type="RefSeq" id="WP_079716767.1">
    <property type="nucleotide sequence ID" value="NZ_FUYS01000004.1"/>
</dbReference>
<keyword evidence="4" id="KW-0675">Receptor</keyword>
<evidence type="ECO:0000256" key="2">
    <source>
        <dbReference type="SAM" id="Phobius"/>
    </source>
</evidence>
<dbReference type="GO" id="GO:0009279">
    <property type="term" value="C:cell outer membrane"/>
    <property type="evidence" value="ECO:0007669"/>
    <property type="project" value="UniProtKB-SubCell"/>
</dbReference>
<comment type="subcellular location">
    <subcellularLocation>
        <location evidence="1">Cell outer membrane</location>
        <topology evidence="1">Multi-pass membrane protein</topology>
    </subcellularLocation>
</comment>
<dbReference type="SUPFAM" id="SSF56935">
    <property type="entry name" value="Porins"/>
    <property type="match status" value="2"/>
</dbReference>
<comment type="similarity">
    <text evidence="1">Belongs to the TonB-dependent receptor family.</text>
</comment>
<keyword evidence="5" id="KW-1185">Reference proteome</keyword>
<dbReference type="InterPro" id="IPR037066">
    <property type="entry name" value="Plug_dom_sf"/>
</dbReference>
<dbReference type="Pfam" id="PF05569">
    <property type="entry name" value="Peptidase_M56"/>
    <property type="match status" value="1"/>
</dbReference>
<feature type="transmembrane region" description="Helical" evidence="2">
    <location>
        <begin position="264"/>
        <end position="283"/>
    </location>
</feature>
<keyword evidence="1" id="KW-1134">Transmembrane beta strand</keyword>
<keyword evidence="1 2" id="KW-0812">Transmembrane</keyword>
<name>A0A1T5CCQ4_9SPHI</name>
<dbReference type="InterPro" id="IPR008756">
    <property type="entry name" value="Peptidase_M56"/>
</dbReference>
<keyword evidence="2" id="KW-1133">Transmembrane helix</keyword>
<dbReference type="PANTHER" id="PTHR34978">
    <property type="entry name" value="POSSIBLE SENSOR-TRANSDUCER PROTEIN BLAR"/>
    <property type="match status" value="1"/>
</dbReference>
<dbReference type="AlphaFoldDB" id="A0A1T5CCQ4"/>
<evidence type="ECO:0000313" key="4">
    <source>
        <dbReference type="EMBL" id="SKB57238.1"/>
    </source>
</evidence>
<feature type="domain" description="Peptidase M56" evidence="3">
    <location>
        <begin position="151"/>
        <end position="254"/>
    </location>
</feature>
<dbReference type="PANTHER" id="PTHR34978:SF3">
    <property type="entry name" value="SLR0241 PROTEIN"/>
    <property type="match status" value="1"/>
</dbReference>
<keyword evidence="1" id="KW-0998">Cell outer membrane</keyword>
<sequence>MPDVVIYLLKANLAVILFYVVYRWLLRKLTFYTLNRFYLLFALFFSMGYPLVDVGALLEKADQTLPGEVVYIIPDWQQVPADTFDWWPLVTALIGGGVAWFAMKLLMRLGSLWRIHRGSRPAMWRLFRYRQVFGNVLPFSFWQHIYVNVHNHSECELEEIFEHEQIHVDGLHTLDVLLAELCGVICWFNPGAWLIRHAIYENLEFITDRRVLQSGVDKKAYQYSLLKVGTYAAGSPAIGNGFNFKSLKRRIAMMNKRRSSRLQLGKYMVAIPAVAVFVLVFTVTKAYQHRTEMDGLHPAGIIPAVATAVDTPSVATVSDDDATMMLDGGSDPIGETVPKGTVPDNRAAERLNFADMFPNVPLAKQAAWRTDSLSSSPPLFVVDGEIYPERDLNGLNPNHIERIDVLKGGEAATALYGRRGDNGIVYITTKRDASEGGGRRTLDGLEEVAVVGSPMRTTDTLQESSIRIRGYGMQTLGDNAVTDNNADNAAGRVAVRGVATGNADFNGALVIIDGEEKEDMTLKLLPPDDIEAIRVWKDKAAVDKYGDKGRNGVIEITTKRRQ</sequence>
<accession>A0A1T5CCQ4</accession>
<organism evidence="4 5">
    <name type="scientific">Parapedobacter luteus</name>
    <dbReference type="NCBI Taxonomy" id="623280"/>
    <lineage>
        <taxon>Bacteria</taxon>
        <taxon>Pseudomonadati</taxon>
        <taxon>Bacteroidota</taxon>
        <taxon>Sphingobacteriia</taxon>
        <taxon>Sphingobacteriales</taxon>
        <taxon>Sphingobacteriaceae</taxon>
        <taxon>Parapedobacter</taxon>
    </lineage>
</organism>